<dbReference type="PANTHER" id="PTHR48182">
    <property type="entry name" value="PROTEIN SERAC1"/>
    <property type="match status" value="1"/>
</dbReference>
<dbReference type="PANTHER" id="PTHR48182:SF2">
    <property type="entry name" value="PROTEIN SERAC1"/>
    <property type="match status" value="1"/>
</dbReference>
<dbReference type="Gene3D" id="3.40.50.1820">
    <property type="entry name" value="alpha/beta hydrolase"/>
    <property type="match status" value="1"/>
</dbReference>
<evidence type="ECO:0000256" key="1">
    <source>
        <dbReference type="ARBA" id="ARBA00004173"/>
    </source>
</evidence>
<evidence type="ECO:0000256" key="4">
    <source>
        <dbReference type="ARBA" id="ARBA00022824"/>
    </source>
</evidence>
<dbReference type="EMBL" id="MSZU01000075">
    <property type="protein sequence ID" value="OMP88505.1"/>
    <property type="molecule type" value="Genomic_DNA"/>
</dbReference>
<dbReference type="GO" id="GO:0016020">
    <property type="term" value="C:membrane"/>
    <property type="evidence" value="ECO:0007669"/>
    <property type="project" value="UniProtKB-SubCell"/>
</dbReference>
<keyword evidence="6" id="KW-0472">Membrane</keyword>
<evidence type="ECO:0000313" key="8">
    <source>
        <dbReference type="Proteomes" id="UP000190776"/>
    </source>
</evidence>
<accession>A0A1S8BM48</accession>
<dbReference type="SUPFAM" id="SSF53474">
    <property type="entry name" value="alpha/beta-Hydrolases"/>
    <property type="match status" value="1"/>
</dbReference>
<comment type="subcellular location">
    <subcellularLocation>
        <location evidence="2">Endoplasmic reticulum</location>
    </subcellularLocation>
    <subcellularLocation>
        <location evidence="3">Membrane</location>
    </subcellularLocation>
    <subcellularLocation>
        <location evidence="1">Mitochondrion</location>
    </subcellularLocation>
</comment>
<dbReference type="GO" id="GO:0005783">
    <property type="term" value="C:endoplasmic reticulum"/>
    <property type="evidence" value="ECO:0007669"/>
    <property type="project" value="UniProtKB-SubCell"/>
</dbReference>
<feature type="non-terminal residue" evidence="7">
    <location>
        <position position="1"/>
    </location>
</feature>
<gene>
    <name evidence="7" type="ORF">BK809_0003262</name>
</gene>
<evidence type="ECO:0000256" key="3">
    <source>
        <dbReference type="ARBA" id="ARBA00004370"/>
    </source>
</evidence>
<dbReference type="OrthoDB" id="427518at2759"/>
<protein>
    <submittedName>
        <fullName evidence="7">Protein SERAC1</fullName>
    </submittedName>
</protein>
<dbReference type="InterPro" id="IPR052374">
    <property type="entry name" value="SERAC1"/>
</dbReference>
<dbReference type="Proteomes" id="UP000190776">
    <property type="component" value="Unassembled WGS sequence"/>
</dbReference>
<dbReference type="GO" id="GO:0005739">
    <property type="term" value="C:mitochondrion"/>
    <property type="evidence" value="ECO:0007669"/>
    <property type="project" value="UniProtKB-SubCell"/>
</dbReference>
<organism evidence="7 8">
    <name type="scientific">Diplodia seriata</name>
    <dbReference type="NCBI Taxonomy" id="420778"/>
    <lineage>
        <taxon>Eukaryota</taxon>
        <taxon>Fungi</taxon>
        <taxon>Dikarya</taxon>
        <taxon>Ascomycota</taxon>
        <taxon>Pezizomycotina</taxon>
        <taxon>Dothideomycetes</taxon>
        <taxon>Dothideomycetes incertae sedis</taxon>
        <taxon>Botryosphaeriales</taxon>
        <taxon>Botryosphaeriaceae</taxon>
        <taxon>Diplodia</taxon>
    </lineage>
</organism>
<keyword evidence="5" id="KW-0496">Mitochondrion</keyword>
<keyword evidence="4" id="KW-0256">Endoplasmic reticulum</keyword>
<evidence type="ECO:0000256" key="6">
    <source>
        <dbReference type="ARBA" id="ARBA00023136"/>
    </source>
</evidence>
<evidence type="ECO:0000256" key="2">
    <source>
        <dbReference type="ARBA" id="ARBA00004240"/>
    </source>
</evidence>
<dbReference type="InterPro" id="IPR029058">
    <property type="entry name" value="AB_hydrolase_fold"/>
</dbReference>
<evidence type="ECO:0000256" key="5">
    <source>
        <dbReference type="ARBA" id="ARBA00023128"/>
    </source>
</evidence>
<evidence type="ECO:0000313" key="7">
    <source>
        <dbReference type="EMBL" id="OMP88505.1"/>
    </source>
</evidence>
<dbReference type="AlphaFoldDB" id="A0A1S8BM48"/>
<proteinExistence type="predicted"/>
<name>A0A1S8BM48_9PEZI</name>
<sequence length="292" mass="33156">IVFVHGLGGDKEGTWTWISSEKSMYEHERVFWPRDLLPKDFPQARIISFGYDASFAHFYPFYGPRAIPQGTTLDDHSTALFQRLIALEDENSSTRPIIFVTHSLGGLVTANALSRANGTDSQKDKIADRTIGVMFLGTPFEGSEKAKWAATALRLLSLVSSTNDEKVKDLEERSAKLVSINDAFYKYWRSRDRSRVKKNFLEVACFFEEYPMKIGGKKVHIVPKESACLKGIDPQSISAHHSDMCKFEDEYRNGYKCVTGQLQLWIKKLSSMSAEREDTSQVVNHSVLSIWR</sequence>
<reference evidence="7 8" key="1">
    <citation type="submission" date="2017-01" db="EMBL/GenBank/DDBJ databases">
        <title>Draft genome sequence of Diplodia seriata F98.1, a fungal species involved in grapevine trunk diseases.</title>
        <authorList>
            <person name="Robert-Siegwald G."/>
            <person name="Vallet J."/>
            <person name="Abou-Mansour E."/>
            <person name="Xu J."/>
            <person name="Rey P."/>
            <person name="Bertsch C."/>
            <person name="Rego C."/>
            <person name="Larignon P."/>
            <person name="Fontaine F."/>
            <person name="Lebrun M.-H."/>
        </authorList>
    </citation>
    <scope>NUCLEOTIDE SEQUENCE [LARGE SCALE GENOMIC DNA]</scope>
    <source>
        <strain evidence="7 8">F98.1</strain>
    </source>
</reference>
<comment type="caution">
    <text evidence="7">The sequence shown here is derived from an EMBL/GenBank/DDBJ whole genome shotgun (WGS) entry which is preliminary data.</text>
</comment>